<evidence type="ECO:0000256" key="2">
    <source>
        <dbReference type="ARBA" id="ARBA00023242"/>
    </source>
</evidence>
<evidence type="ECO:0000256" key="1">
    <source>
        <dbReference type="ARBA" id="ARBA00004123"/>
    </source>
</evidence>
<feature type="region of interest" description="Disordered" evidence="3">
    <location>
        <begin position="356"/>
        <end position="399"/>
    </location>
</feature>
<keyword evidence="6" id="KW-1185">Reference proteome</keyword>
<feature type="compositionally biased region" description="Pro residues" evidence="3">
    <location>
        <begin position="436"/>
        <end position="445"/>
    </location>
</feature>
<evidence type="ECO:0000313" key="6">
    <source>
        <dbReference type="Proteomes" id="UP000069940"/>
    </source>
</evidence>
<sequence length="1198" mass="129068">MSCQQASRVQEDPYAFTEPAPLPANTSLYKHSHAVNNSSSASTASIPAVSPATPVIQAGTSLLTSSSGAHNAIQQHRSSGANPKVTPIKVTLVQPSAAAALNKSRLNGSTSVTSAAITTSAGGAVFRTVSVPQATTIVQRNATVVSSSLPSPTQQVMASAVAGTSSNTTASSSPSPTTVFTKPLQVQISPQQTGKFSRRVLASKSPNVSPAAIQTVRIVKSPSPQQPIGGRPSITPDARRYLNHSSNSLLGPPPATTTVAPAPPPIQSVSPTKIRLIQPQPQGKIFLHTPNSSNSLAAATHISNPASIAALRNTLARQNPSLLNKIPNITTSLQQQQQPINNANSTALPTVRQISATSSSINIRRSSPPTNQTSLETATTTVPPPPFAPSPTSTTPVTVSTLTSPANLLAASKSIPQNPNLLASQRSRTPTSILKPPQPPAPLPPQNDVHDFTIPSFIIPKNEIKAEPQPPPPPSPIAPPPSIVPTIPKPPVEKPSFATPSPTPPAPKTQARGRPSLQDRTTSEAKSSQHHPQGPTGKRMKRSYSRSSHHETLERILPQGHVKEEVDVDDSGESKTQPATVRMSKWKPPGAIAVPMNREWHAPDSYVFDICAPGSANYNQLGTAPCVQDVWFNEVYASSEMDTDMATGILGGIRAKKPGAKKGDEQNGKLLQLNLDAAANGGTSSELKKLSRDDRLELKRAQLRRKTVQYWNGQKLRGNLLSRKRFRDVEKLLSKMDHHRQVTLKRNGGVAQPKCQRQGCDQVALLATTHCYQHITDNAEQRLFQQCTAKFSDNSQCRVPVFDISHELILCREHAWKHDNHDKMSAEVKLLKKPGAAGNAAAKKKQPVVKQQPMATSARTAGSVPATDKSKKKSKKKKLTPLQQQVALHQQQYKQQYSKPTLPPPAYGTVSGASGTVQLVPKSNMIRQTTGSSLLQHHQQQRLQQPQNNPMAPGVVQIVPPQSTINRNVHIPLSQQLRQSLGGAATAYQHLPTPLAIQQHQPQQHLIGRNHDLMLNNFGAQQPQSQQSQSVIGFDQQHQQQQHVQQMLSGAATQDLLNICENSSAYASSEDTGVGGLSESELMAAQDVIEEIPFEIGNLNNVLSQLPADAFNELLFSEQEQNGPTFESTQEEDRDLERALEVVGEHVKSLEDMTVESANFLGDFLDNVDDEMLDGSDICSDQMLQSPNTNDIRGLVHT</sequence>
<dbReference type="InterPro" id="IPR025927">
    <property type="entry name" value="Znf_KANL2-like"/>
</dbReference>
<dbReference type="PANTHER" id="PTHR16198">
    <property type="match status" value="1"/>
</dbReference>
<dbReference type="PANTHER" id="PTHR16198:SF2">
    <property type="entry name" value="INO80 COMPLEX SUBUNIT D"/>
    <property type="match status" value="1"/>
</dbReference>
<dbReference type="EnsemblMetazoa" id="AALFPA23_009743.R13478">
    <property type="protein sequence ID" value="AALFPA23_009743.P13478"/>
    <property type="gene ID" value="AALFPA23_009743"/>
</dbReference>
<feature type="region of interest" description="Disordered" evidence="3">
    <location>
        <begin position="411"/>
        <end position="583"/>
    </location>
</feature>
<proteinExistence type="predicted"/>
<dbReference type="Proteomes" id="UP000069940">
    <property type="component" value="Unassembled WGS sequence"/>
</dbReference>
<feature type="compositionally biased region" description="Low complexity" evidence="3">
    <location>
        <begin position="356"/>
        <end position="370"/>
    </location>
</feature>
<evidence type="ECO:0000313" key="5">
    <source>
        <dbReference type="EnsemblMetazoa" id="AALFPA23_009743.P13478"/>
    </source>
</evidence>
<evidence type="ECO:0000256" key="3">
    <source>
        <dbReference type="SAM" id="MobiDB-lite"/>
    </source>
</evidence>
<dbReference type="GeneID" id="109417253"/>
<keyword evidence="2" id="KW-0539">Nucleus</keyword>
<organism evidence="5 6">
    <name type="scientific">Aedes albopictus</name>
    <name type="common">Asian tiger mosquito</name>
    <name type="synonym">Stegomyia albopicta</name>
    <dbReference type="NCBI Taxonomy" id="7160"/>
    <lineage>
        <taxon>Eukaryota</taxon>
        <taxon>Metazoa</taxon>
        <taxon>Ecdysozoa</taxon>
        <taxon>Arthropoda</taxon>
        <taxon>Hexapoda</taxon>
        <taxon>Insecta</taxon>
        <taxon>Pterygota</taxon>
        <taxon>Neoptera</taxon>
        <taxon>Endopterygota</taxon>
        <taxon>Diptera</taxon>
        <taxon>Nematocera</taxon>
        <taxon>Culicoidea</taxon>
        <taxon>Culicidae</taxon>
        <taxon>Culicinae</taxon>
        <taxon>Aedini</taxon>
        <taxon>Aedes</taxon>
        <taxon>Stegomyia</taxon>
    </lineage>
</organism>
<dbReference type="RefSeq" id="XP_062703447.1">
    <property type="nucleotide sequence ID" value="XM_062847463.1"/>
</dbReference>
<reference evidence="6" key="1">
    <citation type="journal article" date="2015" name="Proc. Natl. Acad. Sci. U.S.A.">
        <title>Genome sequence of the Asian Tiger mosquito, Aedes albopictus, reveals insights into its biology, genetics, and evolution.</title>
        <authorList>
            <person name="Chen X.G."/>
            <person name="Jiang X."/>
            <person name="Gu J."/>
            <person name="Xu M."/>
            <person name="Wu Y."/>
            <person name="Deng Y."/>
            <person name="Zhang C."/>
            <person name="Bonizzoni M."/>
            <person name="Dermauw W."/>
            <person name="Vontas J."/>
            <person name="Armbruster P."/>
            <person name="Huang X."/>
            <person name="Yang Y."/>
            <person name="Zhang H."/>
            <person name="He W."/>
            <person name="Peng H."/>
            <person name="Liu Y."/>
            <person name="Wu K."/>
            <person name="Chen J."/>
            <person name="Lirakis M."/>
            <person name="Topalis P."/>
            <person name="Van Leeuwen T."/>
            <person name="Hall A.B."/>
            <person name="Jiang X."/>
            <person name="Thorpe C."/>
            <person name="Mueller R.L."/>
            <person name="Sun C."/>
            <person name="Waterhouse R.M."/>
            <person name="Yan G."/>
            <person name="Tu Z.J."/>
            <person name="Fang X."/>
            <person name="James A.A."/>
        </authorList>
    </citation>
    <scope>NUCLEOTIDE SEQUENCE [LARGE SCALE GENOMIC DNA]</scope>
    <source>
        <strain evidence="6">Foshan</strain>
    </source>
</reference>
<feature type="region of interest" description="Disordered" evidence="3">
    <location>
        <begin position="836"/>
        <end position="889"/>
    </location>
</feature>
<comment type="subcellular location">
    <subcellularLocation>
        <location evidence="1">Nucleus</location>
    </subcellularLocation>
</comment>
<reference evidence="5" key="2">
    <citation type="submission" date="2025-05" db="UniProtKB">
        <authorList>
            <consortium name="EnsemblMetazoa"/>
        </authorList>
    </citation>
    <scope>IDENTIFICATION</scope>
    <source>
        <strain evidence="5">Foshan</strain>
    </source>
</reference>
<evidence type="ECO:0000259" key="4">
    <source>
        <dbReference type="Pfam" id="PF13891"/>
    </source>
</evidence>
<protein>
    <recommendedName>
        <fullName evidence="4">KANL2-like probable zinc-finger domain-containing protein</fullName>
    </recommendedName>
</protein>
<dbReference type="PRINTS" id="PR01217">
    <property type="entry name" value="PRICHEXTENSN"/>
</dbReference>
<accession>A0ABM1YJL4</accession>
<name>A0ABM1YJL4_AEDAL</name>
<feature type="compositionally biased region" description="Pro residues" evidence="3">
    <location>
        <begin position="468"/>
        <end position="490"/>
    </location>
</feature>
<dbReference type="Pfam" id="PF13891">
    <property type="entry name" value="zf-C3HC3H_KANSL2"/>
    <property type="match status" value="1"/>
</dbReference>
<feature type="region of interest" description="Disordered" evidence="3">
    <location>
        <begin position="158"/>
        <end position="179"/>
    </location>
</feature>
<feature type="compositionally biased region" description="Low complexity" evidence="3">
    <location>
        <begin position="390"/>
        <end position="399"/>
    </location>
</feature>
<feature type="compositionally biased region" description="Basic residues" evidence="3">
    <location>
        <begin position="870"/>
        <end position="879"/>
    </location>
</feature>
<feature type="domain" description="KANL2-like probable zinc-finger" evidence="4">
    <location>
        <begin position="755"/>
        <end position="815"/>
    </location>
</feature>
<feature type="compositionally biased region" description="Polar residues" evidence="3">
    <location>
        <begin position="414"/>
        <end position="432"/>
    </location>
</feature>